<feature type="region of interest" description="Disordered" evidence="1">
    <location>
        <begin position="1"/>
        <end position="28"/>
    </location>
</feature>
<gene>
    <name evidence="2" type="ORF">HETSPECPRED_009685</name>
</gene>
<accession>A0A8H3FZI6</accession>
<evidence type="ECO:0000313" key="2">
    <source>
        <dbReference type="EMBL" id="CAF9935171.1"/>
    </source>
</evidence>
<keyword evidence="3" id="KW-1185">Reference proteome</keyword>
<comment type="caution">
    <text evidence="2">The sequence shown here is derived from an EMBL/GenBank/DDBJ whole genome shotgun (WGS) entry which is preliminary data.</text>
</comment>
<reference evidence="2" key="1">
    <citation type="submission" date="2021-03" db="EMBL/GenBank/DDBJ databases">
        <authorList>
            <person name="Tagirdzhanova G."/>
        </authorList>
    </citation>
    <scope>NUCLEOTIDE SEQUENCE</scope>
</reference>
<evidence type="ECO:0000313" key="3">
    <source>
        <dbReference type="Proteomes" id="UP000664521"/>
    </source>
</evidence>
<name>A0A8H3FZI6_9LECA</name>
<evidence type="ECO:0000256" key="1">
    <source>
        <dbReference type="SAM" id="MobiDB-lite"/>
    </source>
</evidence>
<dbReference type="Proteomes" id="UP000664521">
    <property type="component" value="Unassembled WGS sequence"/>
</dbReference>
<dbReference type="EMBL" id="CAJPDS010000080">
    <property type="protein sequence ID" value="CAF9935171.1"/>
    <property type="molecule type" value="Genomic_DNA"/>
</dbReference>
<organism evidence="2 3">
    <name type="scientific">Heterodermia speciosa</name>
    <dbReference type="NCBI Taxonomy" id="116794"/>
    <lineage>
        <taxon>Eukaryota</taxon>
        <taxon>Fungi</taxon>
        <taxon>Dikarya</taxon>
        <taxon>Ascomycota</taxon>
        <taxon>Pezizomycotina</taxon>
        <taxon>Lecanoromycetes</taxon>
        <taxon>OSLEUM clade</taxon>
        <taxon>Lecanoromycetidae</taxon>
        <taxon>Caliciales</taxon>
        <taxon>Physciaceae</taxon>
        <taxon>Heterodermia</taxon>
    </lineage>
</organism>
<proteinExistence type="predicted"/>
<protein>
    <submittedName>
        <fullName evidence="2">Uncharacterized protein</fullName>
    </submittedName>
</protein>
<dbReference type="AlphaFoldDB" id="A0A8H3FZI6"/>
<sequence>MTSGLSLDPHGQSQDNLSPSQSGSSVTALTPAEEDDISLMLDELEKWAPILGRLRDQQVATLAKWLDEKIERLMTWGLMGTDEQRFHILDRLTKLQEGPMSEHTILGRAIDQQLNVLSNVKLPNEDQHVSDFNTIDSDGEWFGESGSEVLVPPACRFPLAKVQVYKSDDSCYPLKGTHALLIERNLYTLEERSKEGSAAPLTFVKKSVISISFMKDSNAVIVRTDNGESWNFKFNDVADAMTVAFYLVLPVWRELKNP</sequence>